<sequence>MMRATRLWTTLLLPVLVLAGSLGWAPNAAADGNGNGTTQPCIPAPTAAYFPAIPNFAASSNAYGPIGSPVRVSITFNCGNNVFAGQVQQISIFAQPAAGGIVDPTYGLLFPTSVSNIYLQLTALAPAYPLTNQRSALIDVVKSSPSATVWFQAQYIKLGTGTVNSGTLSTISPVITNFNNADTVSPGGSSTYGSLNMAGSTTVTSVSCTATSPTVVLPTAFKNALASAGATSGRTPFAINISGCPAGVQVAISLSGTPASSSGTPLPATSGIAQSSGSDPNVAVQILDGDTLAPVDISGTQTKSLGITQSGVPLVSRYYAQYYAVQPAAGGTVVSHLTYTLSYP</sequence>
<feature type="domain" description="Fimbrial-type adhesion" evidence="6">
    <location>
        <begin position="204"/>
        <end position="343"/>
    </location>
</feature>
<evidence type="ECO:0000259" key="6">
    <source>
        <dbReference type="Pfam" id="PF00419"/>
    </source>
</evidence>
<comment type="subcellular location">
    <subcellularLocation>
        <location evidence="1">Fimbrium</location>
    </subcellularLocation>
</comment>
<dbReference type="InterPro" id="IPR000259">
    <property type="entry name" value="Adhesion_dom_fimbrial"/>
</dbReference>
<comment type="caution">
    <text evidence="7">The sequence shown here is derived from an EMBL/GenBank/DDBJ whole genome shotgun (WGS) entry which is preliminary data.</text>
</comment>
<proteinExistence type="inferred from homology"/>
<evidence type="ECO:0000256" key="4">
    <source>
        <dbReference type="ARBA" id="ARBA00023263"/>
    </source>
</evidence>
<dbReference type="Pfam" id="PF00419">
    <property type="entry name" value="Fimbrial"/>
    <property type="match status" value="1"/>
</dbReference>
<evidence type="ECO:0000256" key="1">
    <source>
        <dbReference type="ARBA" id="ARBA00004561"/>
    </source>
</evidence>
<dbReference type="RefSeq" id="WP_354549474.1">
    <property type="nucleotide sequence ID" value="NZ_JBEPSD010000001.1"/>
</dbReference>
<accession>A0ABV2PXU7</accession>
<organism evidence="7 8">
    <name type="scientific">Rhodanobacter soli</name>
    <dbReference type="NCBI Taxonomy" id="590609"/>
    <lineage>
        <taxon>Bacteria</taxon>
        <taxon>Pseudomonadati</taxon>
        <taxon>Pseudomonadota</taxon>
        <taxon>Gammaproteobacteria</taxon>
        <taxon>Lysobacterales</taxon>
        <taxon>Rhodanobacteraceae</taxon>
        <taxon>Rhodanobacter</taxon>
    </lineage>
</organism>
<dbReference type="InterPro" id="IPR050263">
    <property type="entry name" value="Bact_Fimbrial_Adh_Pro"/>
</dbReference>
<evidence type="ECO:0000256" key="3">
    <source>
        <dbReference type="ARBA" id="ARBA00022729"/>
    </source>
</evidence>
<evidence type="ECO:0000256" key="2">
    <source>
        <dbReference type="ARBA" id="ARBA00006671"/>
    </source>
</evidence>
<keyword evidence="4" id="KW-0281">Fimbrium</keyword>
<feature type="signal peptide" evidence="5">
    <location>
        <begin position="1"/>
        <end position="30"/>
    </location>
</feature>
<gene>
    <name evidence="7" type="ORF">ABIE04_001990</name>
</gene>
<feature type="chain" id="PRO_5047104563" evidence="5">
    <location>
        <begin position="31"/>
        <end position="344"/>
    </location>
</feature>
<evidence type="ECO:0000313" key="8">
    <source>
        <dbReference type="Proteomes" id="UP001549251"/>
    </source>
</evidence>
<reference evidence="7 8" key="1">
    <citation type="submission" date="2024-06" db="EMBL/GenBank/DDBJ databases">
        <title>Sorghum-associated microbial communities from plants grown in Nebraska, USA.</title>
        <authorList>
            <person name="Schachtman D."/>
        </authorList>
    </citation>
    <scope>NUCLEOTIDE SEQUENCE [LARGE SCALE GENOMIC DNA]</scope>
    <source>
        <strain evidence="7 8">1757</strain>
    </source>
</reference>
<dbReference type="PANTHER" id="PTHR33420">
    <property type="entry name" value="FIMBRIAL SUBUNIT ELFA-RELATED"/>
    <property type="match status" value="1"/>
</dbReference>
<dbReference type="InterPro" id="IPR008966">
    <property type="entry name" value="Adhesion_dom_sf"/>
</dbReference>
<dbReference type="Gene3D" id="2.60.40.1090">
    <property type="entry name" value="Fimbrial-type adhesion domain"/>
    <property type="match status" value="1"/>
</dbReference>
<dbReference type="SUPFAM" id="SSF49401">
    <property type="entry name" value="Bacterial adhesins"/>
    <property type="match status" value="1"/>
</dbReference>
<dbReference type="Proteomes" id="UP001549251">
    <property type="component" value="Unassembled WGS sequence"/>
</dbReference>
<dbReference type="PANTHER" id="PTHR33420:SF3">
    <property type="entry name" value="FIMBRIAL SUBUNIT ELFA"/>
    <property type="match status" value="1"/>
</dbReference>
<keyword evidence="3 5" id="KW-0732">Signal</keyword>
<comment type="similarity">
    <text evidence="2">Belongs to the fimbrial protein family.</text>
</comment>
<keyword evidence="8" id="KW-1185">Reference proteome</keyword>
<name>A0ABV2PXU7_9GAMM</name>
<protein>
    <submittedName>
        <fullName evidence="7">Type 1 fimbria pilin</fullName>
    </submittedName>
</protein>
<evidence type="ECO:0000313" key="7">
    <source>
        <dbReference type="EMBL" id="MET4569663.1"/>
    </source>
</evidence>
<dbReference type="EMBL" id="JBEPSD010000001">
    <property type="protein sequence ID" value="MET4569663.1"/>
    <property type="molecule type" value="Genomic_DNA"/>
</dbReference>
<dbReference type="InterPro" id="IPR036937">
    <property type="entry name" value="Adhesion_dom_fimbrial_sf"/>
</dbReference>
<evidence type="ECO:0000256" key="5">
    <source>
        <dbReference type="SAM" id="SignalP"/>
    </source>
</evidence>